<reference evidence="2" key="1">
    <citation type="submission" date="2019-08" db="EMBL/GenBank/DDBJ databases">
        <authorList>
            <person name="Kucharzyk K."/>
            <person name="Murdoch R.W."/>
            <person name="Higgins S."/>
            <person name="Loffler F."/>
        </authorList>
    </citation>
    <scope>NUCLEOTIDE SEQUENCE</scope>
</reference>
<feature type="domain" description="Glycosyltransferase GT-D fold" evidence="1">
    <location>
        <begin position="55"/>
        <end position="277"/>
    </location>
</feature>
<gene>
    <name evidence="2" type="ORF">SDC9_57164</name>
</gene>
<dbReference type="NCBIfam" id="TIGR03728">
    <property type="entry name" value="glyco_access_1"/>
    <property type="match status" value="1"/>
</dbReference>
<evidence type="ECO:0000313" key="2">
    <source>
        <dbReference type="EMBL" id="MPM10829.1"/>
    </source>
</evidence>
<name>A0A644X470_9ZZZZ</name>
<comment type="caution">
    <text evidence="2">The sequence shown here is derived from an EMBL/GenBank/DDBJ whole genome shotgun (WGS) entry which is preliminary data.</text>
</comment>
<evidence type="ECO:0000259" key="1">
    <source>
        <dbReference type="Pfam" id="PF08759"/>
    </source>
</evidence>
<organism evidence="2">
    <name type="scientific">bioreactor metagenome</name>
    <dbReference type="NCBI Taxonomy" id="1076179"/>
    <lineage>
        <taxon>unclassified sequences</taxon>
        <taxon>metagenomes</taxon>
        <taxon>ecological metagenomes</taxon>
    </lineage>
</organism>
<sequence length="301" mass="35194">MGALFNKLKYKIRYGSTVEWYNMLYLMSKRRQKVIPVVKSIEDTIDAILSKNASVSRFGDGEMLIVGGKPIRFQKHTKELEEKLKEVLQSDHEDHLVCLSDTFENLDRYTRSAKRFWRTHFYLYGYLWDKYLRKDMIYYNTFLTRPYMDYKDKGRCGIWFESLKKIWDKRDIVLIEGQKSRLGYGNDLFSNAGSIKRILCPPRDAFDCYGQILDAACRLDKNHLFLVALGPTATALAYDLYKKGYQAIDAGHVDIEYEWYRMGAKRKVPIPSKYVNESPGGDKAGLDLDEVYKSQVIRIIE</sequence>
<dbReference type="AlphaFoldDB" id="A0A644X470"/>
<dbReference type="EMBL" id="VSSQ01001747">
    <property type="protein sequence ID" value="MPM10829.1"/>
    <property type="molecule type" value="Genomic_DNA"/>
</dbReference>
<dbReference type="Pfam" id="PF08759">
    <property type="entry name" value="GT-D"/>
    <property type="match status" value="1"/>
</dbReference>
<dbReference type="InterPro" id="IPR014869">
    <property type="entry name" value="GT-D"/>
</dbReference>
<proteinExistence type="predicted"/>
<accession>A0A644X470</accession>
<protein>
    <recommendedName>
        <fullName evidence="1">Glycosyltransferase GT-D fold domain-containing protein</fullName>
    </recommendedName>
</protein>